<keyword evidence="2" id="KW-1185">Reference proteome</keyword>
<name>A0ABR8Y1V5_9BACL</name>
<dbReference type="EMBL" id="JACSPZ010000009">
    <property type="protein sequence ID" value="MBD8038189.1"/>
    <property type="molecule type" value="Genomic_DNA"/>
</dbReference>
<reference evidence="1 2" key="1">
    <citation type="submission" date="2020-08" db="EMBL/GenBank/DDBJ databases">
        <title>A Genomic Blueprint of the Chicken Gut Microbiome.</title>
        <authorList>
            <person name="Gilroy R."/>
            <person name="Ravi A."/>
            <person name="Getino M."/>
            <person name="Pursley I."/>
            <person name="Horton D.L."/>
            <person name="Alikhan N.-F."/>
            <person name="Baker D."/>
            <person name="Gharbi K."/>
            <person name="Hall N."/>
            <person name="Watson M."/>
            <person name="Adriaenssens E.M."/>
            <person name="Foster-Nyarko E."/>
            <person name="Jarju S."/>
            <person name="Secka A."/>
            <person name="Antonio M."/>
            <person name="Oren A."/>
            <person name="Chaudhuri R."/>
            <person name="La Ragione R.M."/>
            <person name="Hildebrand F."/>
            <person name="Pallen M.J."/>
        </authorList>
    </citation>
    <scope>NUCLEOTIDE SEQUENCE [LARGE SCALE GENOMIC DNA]</scope>
    <source>
        <strain evidence="1 2">A46</strain>
    </source>
</reference>
<organism evidence="1 2">
    <name type="scientific">Solibacillus faecavium</name>
    <dbReference type="NCBI Taxonomy" id="2762221"/>
    <lineage>
        <taxon>Bacteria</taxon>
        <taxon>Bacillati</taxon>
        <taxon>Bacillota</taxon>
        <taxon>Bacilli</taxon>
        <taxon>Bacillales</taxon>
        <taxon>Caryophanaceae</taxon>
        <taxon>Solibacillus</taxon>
    </lineage>
</organism>
<protein>
    <submittedName>
        <fullName evidence="1">Uncharacterized protein</fullName>
    </submittedName>
</protein>
<sequence length="137" mass="16512">MTPSFVAKSLERQHLKTVRKHLLQIIDINTALRDVHNHIASHINKEKYEAITAYVNQYISYTHIWQIKFVCNLEDPEVALLQIFHLNYILEREQAEKFAKEREILKEQHDKFLSITLYSDSHIEERYKKIVQFIQEY</sequence>
<accession>A0ABR8Y1V5</accession>
<proteinExistence type="predicted"/>
<dbReference type="Proteomes" id="UP000619101">
    <property type="component" value="Unassembled WGS sequence"/>
</dbReference>
<comment type="caution">
    <text evidence="1">The sequence shown here is derived from an EMBL/GenBank/DDBJ whole genome shotgun (WGS) entry which is preliminary data.</text>
</comment>
<evidence type="ECO:0000313" key="1">
    <source>
        <dbReference type="EMBL" id="MBD8038189.1"/>
    </source>
</evidence>
<dbReference type="RefSeq" id="WP_191701252.1">
    <property type="nucleotide sequence ID" value="NZ_JACSPZ010000009.1"/>
</dbReference>
<gene>
    <name evidence="1" type="ORF">H9635_15650</name>
</gene>
<evidence type="ECO:0000313" key="2">
    <source>
        <dbReference type="Proteomes" id="UP000619101"/>
    </source>
</evidence>